<dbReference type="CDD" id="cd12913">
    <property type="entry name" value="PDC1_MCP_like"/>
    <property type="match status" value="1"/>
</dbReference>
<dbReference type="AlphaFoldDB" id="A0A6J4RYK7"/>
<dbReference type="Gene3D" id="3.30.450.20">
    <property type="entry name" value="PAS domain"/>
    <property type="match status" value="1"/>
</dbReference>
<evidence type="ECO:0000313" key="1">
    <source>
        <dbReference type="EMBL" id="CAA9479010.1"/>
    </source>
</evidence>
<organism evidence="1">
    <name type="scientific">uncultured Solirubrobacteraceae bacterium</name>
    <dbReference type="NCBI Taxonomy" id="1162706"/>
    <lineage>
        <taxon>Bacteria</taxon>
        <taxon>Bacillati</taxon>
        <taxon>Actinomycetota</taxon>
        <taxon>Thermoleophilia</taxon>
        <taxon>Solirubrobacterales</taxon>
        <taxon>Solirubrobacteraceae</taxon>
        <taxon>environmental samples</taxon>
    </lineage>
</organism>
<dbReference type="EMBL" id="CADCVO010000157">
    <property type="protein sequence ID" value="CAA9479010.1"/>
    <property type="molecule type" value="Genomic_DNA"/>
</dbReference>
<proteinExistence type="predicted"/>
<protein>
    <recommendedName>
        <fullName evidence="2">Cache domain-containing protein</fullName>
    </recommendedName>
</protein>
<evidence type="ECO:0008006" key="2">
    <source>
        <dbReference type="Google" id="ProtNLM"/>
    </source>
</evidence>
<accession>A0A6J4RYK7</accession>
<reference evidence="1" key="1">
    <citation type="submission" date="2020-02" db="EMBL/GenBank/DDBJ databases">
        <authorList>
            <person name="Meier V. D."/>
        </authorList>
    </citation>
    <scope>NUCLEOTIDE SEQUENCE</scope>
    <source>
        <strain evidence="1">AVDCRST_MAG13</strain>
    </source>
</reference>
<name>A0A6J4RYK7_9ACTN</name>
<gene>
    <name evidence="1" type="ORF">AVDCRST_MAG13-1052</name>
</gene>
<sequence>MPRTVLAHRLEDAARGALADVVGALAAPRRTVEKTAGAFGRAVAAARAEERGVVRADLDALAPGLRAALAELPAGVDGIGVVTQPGLVAGEGPWLEWWRRAAGGAVERLEVTFDPDHPADFDYPEAEWFHVPRDRGIPWIAGPFVDRGGTNRHLCTLSVPVRDGAGAFLGIAGADLRVGYLERLARRALPAWEGHCALVVTREARVLAADDPRWAAGTLLEDETAALLRDGSEPGDELRRRGGAVTWEEELPWGVAIVPRDLLSAPAR</sequence>